<dbReference type="OrthoDB" id="186135at2"/>
<dbReference type="Proteomes" id="UP000320216">
    <property type="component" value="Chromosome"/>
</dbReference>
<keyword evidence="2" id="KW-0238">DNA-binding</keyword>
<dbReference type="InterPro" id="IPR050204">
    <property type="entry name" value="AraC_XylS_family_regulators"/>
</dbReference>
<feature type="domain" description="HTH araC/xylS-type" evidence="4">
    <location>
        <begin position="175"/>
        <end position="273"/>
    </location>
</feature>
<dbReference type="SMART" id="SM00342">
    <property type="entry name" value="HTH_ARAC"/>
    <property type="match status" value="1"/>
</dbReference>
<evidence type="ECO:0000256" key="3">
    <source>
        <dbReference type="ARBA" id="ARBA00023163"/>
    </source>
</evidence>
<dbReference type="AlphaFoldDB" id="A0A5B8MAF7"/>
<name>A0A5B8MAF7_9MICO</name>
<dbReference type="InterPro" id="IPR009057">
    <property type="entry name" value="Homeodomain-like_sf"/>
</dbReference>
<dbReference type="PROSITE" id="PS01124">
    <property type="entry name" value="HTH_ARAC_FAMILY_2"/>
    <property type="match status" value="1"/>
</dbReference>
<proteinExistence type="predicted"/>
<dbReference type="SUPFAM" id="SSF46689">
    <property type="entry name" value="Homeodomain-like"/>
    <property type="match status" value="2"/>
</dbReference>
<dbReference type="PANTHER" id="PTHR46796">
    <property type="entry name" value="HTH-TYPE TRANSCRIPTIONAL ACTIVATOR RHAS-RELATED"/>
    <property type="match status" value="1"/>
</dbReference>
<evidence type="ECO:0000256" key="1">
    <source>
        <dbReference type="ARBA" id="ARBA00023015"/>
    </source>
</evidence>
<evidence type="ECO:0000256" key="2">
    <source>
        <dbReference type="ARBA" id="ARBA00023125"/>
    </source>
</evidence>
<evidence type="ECO:0000259" key="4">
    <source>
        <dbReference type="PROSITE" id="PS01124"/>
    </source>
</evidence>
<keyword evidence="6" id="KW-1185">Reference proteome</keyword>
<accession>A0A5B8MAF7</accession>
<dbReference type="GO" id="GO:0003700">
    <property type="term" value="F:DNA-binding transcription factor activity"/>
    <property type="evidence" value="ECO:0007669"/>
    <property type="project" value="InterPro"/>
</dbReference>
<dbReference type="Pfam" id="PF12833">
    <property type="entry name" value="HTH_18"/>
    <property type="match status" value="1"/>
</dbReference>
<dbReference type="KEGG" id="huw:FPZ11_04875"/>
<keyword evidence="3" id="KW-0804">Transcription</keyword>
<dbReference type="InterPro" id="IPR018060">
    <property type="entry name" value="HTH_AraC"/>
</dbReference>
<reference evidence="5 6" key="1">
    <citation type="submission" date="2019-07" db="EMBL/GenBank/DDBJ databases">
        <title>Full genome sequence of Humibacter sp. WJ7-1.</title>
        <authorList>
            <person name="Im W.-T."/>
        </authorList>
    </citation>
    <scope>NUCLEOTIDE SEQUENCE [LARGE SCALE GENOMIC DNA]</scope>
    <source>
        <strain evidence="5 6">WJ7-1</strain>
    </source>
</reference>
<evidence type="ECO:0000313" key="6">
    <source>
        <dbReference type="Proteomes" id="UP000320216"/>
    </source>
</evidence>
<dbReference type="EMBL" id="CP042305">
    <property type="protein sequence ID" value="QDZ16705.1"/>
    <property type="molecule type" value="Genomic_DNA"/>
</dbReference>
<dbReference type="Gene3D" id="1.10.10.60">
    <property type="entry name" value="Homeodomain-like"/>
    <property type="match status" value="1"/>
</dbReference>
<dbReference type="RefSeq" id="WP_146322709.1">
    <property type="nucleotide sequence ID" value="NZ_CP042305.1"/>
</dbReference>
<keyword evidence="1" id="KW-0805">Transcription regulation</keyword>
<gene>
    <name evidence="5" type="ORF">FPZ11_04875</name>
</gene>
<organism evidence="5 6">
    <name type="scientific">Humibacter ginsenosidimutans</name>
    <dbReference type="NCBI Taxonomy" id="2599293"/>
    <lineage>
        <taxon>Bacteria</taxon>
        <taxon>Bacillati</taxon>
        <taxon>Actinomycetota</taxon>
        <taxon>Actinomycetes</taxon>
        <taxon>Micrococcales</taxon>
        <taxon>Microbacteriaceae</taxon>
        <taxon>Humibacter</taxon>
    </lineage>
</organism>
<sequence>MAYDCVKVIVVRDGSAILFSEFGQKPVNVGDVVLLGANVLCGAEPEGHVITTTIYLDTDYLVDQVFWQYAGLLRDRLDAQGLASQLYSEPAQILRIGEYRAGSLMPWLDELVALSIGRNFGAHFNRTQALWFSVANVIGPYVAVTPMRISPSQRARSRPTVPRSRRFAPLRDEARRAREAMIGDLAANWTLNDLACVVHLSPRQVARVFIDAYGKTPQAYLTMLRVEKMARLLRSTNLAVAGIGREVGWRSRSRAVEAFRECTGITPVQYRQMGVSPDSSPGSGQ</sequence>
<dbReference type="GO" id="GO:0043565">
    <property type="term" value="F:sequence-specific DNA binding"/>
    <property type="evidence" value="ECO:0007669"/>
    <property type="project" value="InterPro"/>
</dbReference>
<evidence type="ECO:0000313" key="5">
    <source>
        <dbReference type="EMBL" id="QDZ16705.1"/>
    </source>
</evidence>
<protein>
    <submittedName>
        <fullName evidence="5">Helix-turn-helix transcriptional regulator</fullName>
    </submittedName>
</protein>